<dbReference type="InterPro" id="IPR000524">
    <property type="entry name" value="Tscrpt_reg_HTH_GntR"/>
</dbReference>
<dbReference type="SMART" id="SM00345">
    <property type="entry name" value="HTH_GNTR"/>
    <property type="match status" value="1"/>
</dbReference>
<dbReference type="InterPro" id="IPR015424">
    <property type="entry name" value="PyrdxlP-dep_Trfase"/>
</dbReference>
<dbReference type="Gene3D" id="1.10.10.10">
    <property type="entry name" value="Winged helix-like DNA-binding domain superfamily/Winged helix DNA-binding domain"/>
    <property type="match status" value="1"/>
</dbReference>
<evidence type="ECO:0000256" key="4">
    <source>
        <dbReference type="ARBA" id="ARBA00023125"/>
    </source>
</evidence>
<dbReference type="CDD" id="cd07377">
    <property type="entry name" value="WHTH_GntR"/>
    <property type="match status" value="1"/>
</dbReference>
<keyword evidence="7" id="KW-0808">Transferase</keyword>
<evidence type="ECO:0000259" key="6">
    <source>
        <dbReference type="PROSITE" id="PS50949"/>
    </source>
</evidence>
<dbReference type="CDD" id="cd00609">
    <property type="entry name" value="AAT_like"/>
    <property type="match status" value="1"/>
</dbReference>
<keyword evidence="3" id="KW-0805">Transcription regulation</keyword>
<keyword evidence="4" id="KW-0238">DNA-binding</keyword>
<dbReference type="Proteomes" id="UP001501391">
    <property type="component" value="Unassembled WGS sequence"/>
</dbReference>
<dbReference type="PANTHER" id="PTHR46577">
    <property type="entry name" value="HTH-TYPE TRANSCRIPTIONAL REGULATORY PROTEIN GABR"/>
    <property type="match status" value="1"/>
</dbReference>
<dbReference type="InterPro" id="IPR036390">
    <property type="entry name" value="WH_DNA-bd_sf"/>
</dbReference>
<evidence type="ECO:0000256" key="1">
    <source>
        <dbReference type="ARBA" id="ARBA00005384"/>
    </source>
</evidence>
<evidence type="ECO:0000256" key="2">
    <source>
        <dbReference type="ARBA" id="ARBA00022898"/>
    </source>
</evidence>
<dbReference type="InterPro" id="IPR036388">
    <property type="entry name" value="WH-like_DNA-bd_sf"/>
</dbReference>
<dbReference type="Pfam" id="PF00155">
    <property type="entry name" value="Aminotran_1_2"/>
    <property type="match status" value="1"/>
</dbReference>
<keyword evidence="7" id="KW-0032">Aminotransferase</keyword>
<gene>
    <name evidence="7" type="ORF">GCM10009787_51230</name>
</gene>
<dbReference type="PROSITE" id="PS50949">
    <property type="entry name" value="HTH_GNTR"/>
    <property type="match status" value="1"/>
</dbReference>
<feature type="domain" description="HTH gntR-type" evidence="6">
    <location>
        <begin position="15"/>
        <end position="83"/>
    </location>
</feature>
<evidence type="ECO:0000313" key="7">
    <source>
        <dbReference type="EMBL" id="GAA2200419.1"/>
    </source>
</evidence>
<keyword evidence="2" id="KW-0663">Pyridoxal phosphate</keyword>
<sequence>MPWQTLIDVTRDAPVPLTAQIQGTIRQEIAEGTLRPGVRLPSSRQLAEDLRVSRSVVVEAYGQLIAEGYLEALRGSGTWISQHLPPSAVPTLLDDGVVPDVRWDLRPGTIDGTAFPQREWLAAYQQALTGAGGRELGYPPLSGATALRTELAGYLGRTRGVRTTPRQIMVTSGFAQVLSLLGAALPRLGIDALGMEDPCHHRQRQFVAEAGLRVRSVPVDEDGIDVDALARTGARAVLVTPAHQFPTGATLSTERRAALVRWAEDVDGFIVEDDYDGELWFDETPRPLALQRLCPDRVLYAGTASKSLSPALRLAWIAVPPRLTSLLEQTRARRDLGSEILTQLAFTELLASGGFDRHLRRRRARLRARRLLLERAVRSHLPDARILGAAAGLHAYVELPRHVDEPRLVAAALHRSVLVRGGAHFRHGTRPAPPALVIGCAAVPGAALPEAVAAIGRARADLPSGLPTTAPDPRRSPCPN</sequence>
<dbReference type="InterPro" id="IPR051446">
    <property type="entry name" value="HTH_trans_reg/aminotransferase"/>
</dbReference>
<dbReference type="PANTHER" id="PTHR46577:SF1">
    <property type="entry name" value="HTH-TYPE TRANSCRIPTIONAL REGULATORY PROTEIN GABR"/>
    <property type="match status" value="1"/>
</dbReference>
<dbReference type="Pfam" id="PF00392">
    <property type="entry name" value="GntR"/>
    <property type="match status" value="1"/>
</dbReference>
<name>A0ABN3BU08_9ACTN</name>
<dbReference type="GO" id="GO:0008483">
    <property type="term" value="F:transaminase activity"/>
    <property type="evidence" value="ECO:0007669"/>
    <property type="project" value="UniProtKB-KW"/>
</dbReference>
<comment type="similarity">
    <text evidence="1">In the C-terminal section; belongs to the class-I pyridoxal-phosphate-dependent aminotransferase family.</text>
</comment>
<dbReference type="InterPro" id="IPR015421">
    <property type="entry name" value="PyrdxlP-dep_Trfase_major"/>
</dbReference>
<protein>
    <submittedName>
        <fullName evidence="7">PLP-dependent aminotransferase family protein</fullName>
    </submittedName>
</protein>
<dbReference type="SUPFAM" id="SSF46785">
    <property type="entry name" value="Winged helix' DNA-binding domain"/>
    <property type="match status" value="1"/>
</dbReference>
<dbReference type="SUPFAM" id="SSF53383">
    <property type="entry name" value="PLP-dependent transferases"/>
    <property type="match status" value="1"/>
</dbReference>
<organism evidence="7 8">
    <name type="scientific">Streptomyces bangladeshensis</name>
    <dbReference type="NCBI Taxonomy" id="295352"/>
    <lineage>
        <taxon>Bacteria</taxon>
        <taxon>Bacillati</taxon>
        <taxon>Actinomycetota</taxon>
        <taxon>Actinomycetes</taxon>
        <taxon>Kitasatosporales</taxon>
        <taxon>Streptomycetaceae</taxon>
        <taxon>Streptomyces</taxon>
    </lineage>
</organism>
<evidence type="ECO:0000313" key="8">
    <source>
        <dbReference type="Proteomes" id="UP001501391"/>
    </source>
</evidence>
<accession>A0ABN3BU08</accession>
<proteinExistence type="inferred from homology"/>
<reference evidence="7 8" key="1">
    <citation type="journal article" date="2019" name="Int. J. Syst. Evol. Microbiol.">
        <title>The Global Catalogue of Microorganisms (GCM) 10K type strain sequencing project: providing services to taxonomists for standard genome sequencing and annotation.</title>
        <authorList>
            <consortium name="The Broad Institute Genomics Platform"/>
            <consortium name="The Broad Institute Genome Sequencing Center for Infectious Disease"/>
            <person name="Wu L."/>
            <person name="Ma J."/>
        </authorList>
    </citation>
    <scope>NUCLEOTIDE SEQUENCE [LARGE SCALE GENOMIC DNA]</scope>
    <source>
        <strain evidence="7 8">JCM 14924</strain>
    </source>
</reference>
<keyword evidence="8" id="KW-1185">Reference proteome</keyword>
<dbReference type="PRINTS" id="PR00035">
    <property type="entry name" value="HTHGNTR"/>
</dbReference>
<dbReference type="InterPro" id="IPR004839">
    <property type="entry name" value="Aminotransferase_I/II_large"/>
</dbReference>
<comment type="caution">
    <text evidence="7">The sequence shown here is derived from an EMBL/GenBank/DDBJ whole genome shotgun (WGS) entry which is preliminary data.</text>
</comment>
<keyword evidence="5" id="KW-0804">Transcription</keyword>
<evidence type="ECO:0000256" key="5">
    <source>
        <dbReference type="ARBA" id="ARBA00023163"/>
    </source>
</evidence>
<dbReference type="EMBL" id="BAAAOQ010000017">
    <property type="protein sequence ID" value="GAA2200419.1"/>
    <property type="molecule type" value="Genomic_DNA"/>
</dbReference>
<dbReference type="RefSeq" id="WP_346163662.1">
    <property type="nucleotide sequence ID" value="NZ_BAAAOQ010000017.1"/>
</dbReference>
<evidence type="ECO:0000256" key="3">
    <source>
        <dbReference type="ARBA" id="ARBA00023015"/>
    </source>
</evidence>
<dbReference type="Gene3D" id="3.40.640.10">
    <property type="entry name" value="Type I PLP-dependent aspartate aminotransferase-like (Major domain)"/>
    <property type="match status" value="1"/>
</dbReference>